<gene>
    <name evidence="1" type="ORF">HNY73_007129</name>
</gene>
<sequence>MKKDKHLHYGEFSSGNLSTKPFFIWENEKYRNVLSKLLSGREVVLKADVKKCPAYKQAIKFNCIDFQFTLRCESSQSRLREALKRYDISATHMGYSYFRFNDKIYLITSGSQTIYYSLEKSATGECVRSNAVYNKIRNGDLMLSPYAVWKIELINSSDKDSFEELEKYKNEVSLELAGYGSYVTHDDVFTLTDDGYNVIESYNELDQRLDLADF</sequence>
<proteinExistence type="predicted"/>
<reference evidence="1" key="2">
    <citation type="submission" date="2020-06" db="EMBL/GenBank/DDBJ databases">
        <authorList>
            <person name="Sheffer M."/>
        </authorList>
    </citation>
    <scope>NUCLEOTIDE SEQUENCE</scope>
</reference>
<keyword evidence="2" id="KW-1185">Reference proteome</keyword>
<dbReference type="EMBL" id="JABXBU010000012">
    <property type="protein sequence ID" value="KAF8789165.1"/>
    <property type="molecule type" value="Genomic_DNA"/>
</dbReference>
<accession>A0A8T0FFI0</accession>
<evidence type="ECO:0000313" key="2">
    <source>
        <dbReference type="Proteomes" id="UP000807504"/>
    </source>
</evidence>
<protein>
    <submittedName>
        <fullName evidence="1">Uncharacterized protein</fullName>
    </submittedName>
</protein>
<name>A0A8T0FFI0_ARGBR</name>
<organism evidence="1 2">
    <name type="scientific">Argiope bruennichi</name>
    <name type="common">Wasp spider</name>
    <name type="synonym">Aranea bruennichi</name>
    <dbReference type="NCBI Taxonomy" id="94029"/>
    <lineage>
        <taxon>Eukaryota</taxon>
        <taxon>Metazoa</taxon>
        <taxon>Ecdysozoa</taxon>
        <taxon>Arthropoda</taxon>
        <taxon>Chelicerata</taxon>
        <taxon>Arachnida</taxon>
        <taxon>Araneae</taxon>
        <taxon>Araneomorphae</taxon>
        <taxon>Entelegynae</taxon>
        <taxon>Araneoidea</taxon>
        <taxon>Araneidae</taxon>
        <taxon>Argiope</taxon>
    </lineage>
</organism>
<dbReference type="Proteomes" id="UP000807504">
    <property type="component" value="Unassembled WGS sequence"/>
</dbReference>
<reference evidence="1" key="1">
    <citation type="journal article" date="2020" name="bioRxiv">
        <title>Chromosome-level reference genome of the European wasp spider Argiope bruennichi: a resource for studies on range expansion and evolutionary adaptation.</title>
        <authorList>
            <person name="Sheffer M.M."/>
            <person name="Hoppe A."/>
            <person name="Krehenwinkel H."/>
            <person name="Uhl G."/>
            <person name="Kuss A.W."/>
            <person name="Jensen L."/>
            <person name="Jensen C."/>
            <person name="Gillespie R.G."/>
            <person name="Hoff K.J."/>
            <person name="Prost S."/>
        </authorList>
    </citation>
    <scope>NUCLEOTIDE SEQUENCE</scope>
</reference>
<comment type="caution">
    <text evidence="1">The sequence shown here is derived from an EMBL/GenBank/DDBJ whole genome shotgun (WGS) entry which is preliminary data.</text>
</comment>
<dbReference type="AlphaFoldDB" id="A0A8T0FFI0"/>
<evidence type="ECO:0000313" key="1">
    <source>
        <dbReference type="EMBL" id="KAF8789165.1"/>
    </source>
</evidence>